<gene>
    <name evidence="3" type="ORF">GXP67_11860</name>
</gene>
<keyword evidence="1" id="KW-0732">Signal</keyword>
<evidence type="ECO:0000313" key="4">
    <source>
        <dbReference type="Proteomes" id="UP000480178"/>
    </source>
</evidence>
<dbReference type="InterPro" id="IPR008254">
    <property type="entry name" value="Flavodoxin/NO_synth"/>
</dbReference>
<dbReference type="PANTHER" id="PTHR39201:SF1">
    <property type="entry name" value="FLAVODOXIN-LIKE DOMAIN-CONTAINING PROTEIN"/>
    <property type="match status" value="1"/>
</dbReference>
<protein>
    <submittedName>
        <fullName evidence="3">Flavodoxin</fullName>
    </submittedName>
</protein>
<dbReference type="Gene3D" id="3.40.50.360">
    <property type="match status" value="1"/>
</dbReference>
<evidence type="ECO:0000313" key="3">
    <source>
        <dbReference type="EMBL" id="QHT67281.1"/>
    </source>
</evidence>
<dbReference type="InterPro" id="IPR029039">
    <property type="entry name" value="Flavoprotein-like_sf"/>
</dbReference>
<feature type="chain" id="PRO_5025602407" evidence="1">
    <location>
        <begin position="21"/>
        <end position="205"/>
    </location>
</feature>
<dbReference type="SUPFAM" id="SSF52218">
    <property type="entry name" value="Flavoproteins"/>
    <property type="match status" value="1"/>
</dbReference>
<dbReference type="PANTHER" id="PTHR39201">
    <property type="entry name" value="EXPORTED PROTEIN-RELATED"/>
    <property type="match status" value="1"/>
</dbReference>
<organism evidence="3 4">
    <name type="scientific">Rhodocytophaga rosea</name>
    <dbReference type="NCBI Taxonomy" id="2704465"/>
    <lineage>
        <taxon>Bacteria</taxon>
        <taxon>Pseudomonadati</taxon>
        <taxon>Bacteroidota</taxon>
        <taxon>Cytophagia</taxon>
        <taxon>Cytophagales</taxon>
        <taxon>Rhodocytophagaceae</taxon>
        <taxon>Rhodocytophaga</taxon>
    </lineage>
</organism>
<evidence type="ECO:0000256" key="1">
    <source>
        <dbReference type="SAM" id="SignalP"/>
    </source>
</evidence>
<dbReference type="Proteomes" id="UP000480178">
    <property type="component" value="Chromosome"/>
</dbReference>
<dbReference type="AlphaFoldDB" id="A0A6C0GGW8"/>
<name>A0A6C0GGW8_9BACT</name>
<keyword evidence="4" id="KW-1185">Reference proteome</keyword>
<dbReference type="PROSITE" id="PS50902">
    <property type="entry name" value="FLAVODOXIN_LIKE"/>
    <property type="match status" value="1"/>
</dbReference>
<accession>A0A6C0GGW8</accession>
<dbReference type="KEGG" id="rhoz:GXP67_11860"/>
<proteinExistence type="predicted"/>
<evidence type="ECO:0000259" key="2">
    <source>
        <dbReference type="PROSITE" id="PS50902"/>
    </source>
</evidence>
<dbReference type="GO" id="GO:0010181">
    <property type="term" value="F:FMN binding"/>
    <property type="evidence" value="ECO:0007669"/>
    <property type="project" value="InterPro"/>
</dbReference>
<feature type="domain" description="Flavodoxin-like" evidence="2">
    <location>
        <begin position="36"/>
        <end position="202"/>
    </location>
</feature>
<feature type="signal peptide" evidence="1">
    <location>
        <begin position="1"/>
        <end position="20"/>
    </location>
</feature>
<dbReference type="EMBL" id="CP048222">
    <property type="protein sequence ID" value="QHT67281.1"/>
    <property type="molecule type" value="Genomic_DNA"/>
</dbReference>
<dbReference type="Pfam" id="PF12682">
    <property type="entry name" value="Flavodoxin_4"/>
    <property type="match status" value="1"/>
</dbReference>
<dbReference type="RefSeq" id="WP_162443320.1">
    <property type="nucleotide sequence ID" value="NZ_CP048222.1"/>
</dbReference>
<sequence length="205" mass="22889">MIHLLLACFLLIVSCSSSQRADFPATIKPTIDPDKILIVYLSRTNNTKAMAEIIHKNVGGTLVALELENPYPKDYKTTVDQVADENARDFLPPLQTKIVGIDEYEIVFVGFPTWGMELPPPVKSFLTQYDLSGKTVIPFNTNAGYGIGSSFQTVKELCPNSRILEGFSTKGGVERDGIYFVMEGEKEKQAQVEVKKWLQKIELIN</sequence>
<reference evidence="3 4" key="1">
    <citation type="submission" date="2020-01" db="EMBL/GenBank/DDBJ databases">
        <authorList>
            <person name="Kim M.K."/>
        </authorList>
    </citation>
    <scope>NUCLEOTIDE SEQUENCE [LARGE SCALE GENOMIC DNA]</scope>
    <source>
        <strain evidence="3 4">172606-1</strain>
    </source>
</reference>